<protein>
    <submittedName>
        <fullName evidence="1">Uncharacterized protein</fullName>
    </submittedName>
</protein>
<comment type="caution">
    <text evidence="1">The sequence shown here is derived from an EMBL/GenBank/DDBJ whole genome shotgun (WGS) entry which is preliminary data.</text>
</comment>
<dbReference type="EMBL" id="CM045872">
    <property type="protein sequence ID" value="KAI7949173.1"/>
    <property type="molecule type" value="Genomic_DNA"/>
</dbReference>
<reference evidence="1 2" key="3">
    <citation type="journal article" date="2022" name="Microbiol. Spectr.">
        <title>Folding features and dynamics of 3D genome architecture in plant fungal pathogens.</title>
        <authorList>
            <person name="Xia C."/>
        </authorList>
    </citation>
    <scope>NUCLEOTIDE SEQUENCE [LARGE SCALE GENOMIC DNA]</scope>
    <source>
        <strain evidence="1 2">93-210</strain>
    </source>
</reference>
<reference evidence="2" key="2">
    <citation type="journal article" date="2018" name="Mol. Plant Microbe Interact.">
        <title>Genome sequence resources for the wheat stripe rust pathogen (Puccinia striiformis f. sp. tritici) and the barley stripe rust pathogen (Puccinia striiformis f. sp. hordei).</title>
        <authorList>
            <person name="Xia C."/>
            <person name="Wang M."/>
            <person name="Yin C."/>
            <person name="Cornejo O.E."/>
            <person name="Hulbert S.H."/>
            <person name="Chen X."/>
        </authorList>
    </citation>
    <scope>NUCLEOTIDE SEQUENCE [LARGE SCALE GENOMIC DNA]</scope>
    <source>
        <strain evidence="2">93-210</strain>
    </source>
</reference>
<evidence type="ECO:0000313" key="2">
    <source>
        <dbReference type="Proteomes" id="UP001060170"/>
    </source>
</evidence>
<organism evidence="1 2">
    <name type="scientific">Puccinia striiformis f. sp. tritici</name>
    <dbReference type="NCBI Taxonomy" id="168172"/>
    <lineage>
        <taxon>Eukaryota</taxon>
        <taxon>Fungi</taxon>
        <taxon>Dikarya</taxon>
        <taxon>Basidiomycota</taxon>
        <taxon>Pucciniomycotina</taxon>
        <taxon>Pucciniomycetes</taxon>
        <taxon>Pucciniales</taxon>
        <taxon>Pucciniaceae</taxon>
        <taxon>Puccinia</taxon>
    </lineage>
</organism>
<accession>A0ACC0EAL5</accession>
<dbReference type="Proteomes" id="UP001060170">
    <property type="component" value="Chromosome 8"/>
</dbReference>
<evidence type="ECO:0000313" key="1">
    <source>
        <dbReference type="EMBL" id="KAI7949173.1"/>
    </source>
</evidence>
<reference evidence="2" key="1">
    <citation type="journal article" date="2018" name="BMC Genomics">
        <title>Genomic insights into host adaptation between the wheat stripe rust pathogen (Puccinia striiformis f. sp. tritici) and the barley stripe rust pathogen (Puccinia striiformis f. sp. hordei).</title>
        <authorList>
            <person name="Xia C."/>
            <person name="Wang M."/>
            <person name="Yin C."/>
            <person name="Cornejo O.E."/>
            <person name="Hulbert S.H."/>
            <person name="Chen X."/>
        </authorList>
    </citation>
    <scope>NUCLEOTIDE SEQUENCE [LARGE SCALE GENOMIC DNA]</scope>
    <source>
        <strain evidence="2">93-210</strain>
    </source>
</reference>
<proteinExistence type="predicted"/>
<name>A0ACC0EAL5_9BASI</name>
<sequence>MSSQPSNHLLAGANQSCETLTQLDLANEAHHRHPPTIRPLNQPFTGHTHPPTIHQLTPSLQSALTPYEDQENCRESLTDSQSTQLLTAIDLPLTVSTNEPSCYKITGYKSPGFGSSQRSLALMIAPLVPRLLAMEYINFDQVPGEDAVAQADLPTKKNPQEPPVEPTQERAEDPFPVPTAAITLALPVTHIPPAPEVPITNNYSLFVSTTNHLLAGKSTRSKPKLDGGKSEQLFPPKGKAPLSMETDLLQWKWEDLKRKILRLVGTAQRHMPKCLARLDTSGALRFHLLIPHSQVYPHRRYYYAPWEAMFRPFAEEVA</sequence>
<keyword evidence="2" id="KW-1185">Reference proteome</keyword>
<gene>
    <name evidence="1" type="ORF">MJO28_007994</name>
</gene>